<feature type="domain" description="PEP-utilising enzyme mobile" evidence="1">
    <location>
        <begin position="280"/>
        <end position="350"/>
    </location>
</feature>
<dbReference type="SUPFAM" id="SSF52009">
    <property type="entry name" value="Phosphohistidine domain"/>
    <property type="match status" value="1"/>
</dbReference>
<dbReference type="GO" id="GO:0005524">
    <property type="term" value="F:ATP binding"/>
    <property type="evidence" value="ECO:0007669"/>
    <property type="project" value="InterPro"/>
</dbReference>
<feature type="domain" description="Pyruvate phosphate dikinase AMP/ATP-binding" evidence="2">
    <location>
        <begin position="186"/>
        <end position="240"/>
    </location>
</feature>
<dbReference type="eggNOG" id="COG3848">
    <property type="taxonomic scope" value="Bacteria"/>
</dbReference>
<dbReference type="InterPro" id="IPR002192">
    <property type="entry name" value="PPDK_AMP/ATP-bd"/>
</dbReference>
<dbReference type="Proteomes" id="UP000028488">
    <property type="component" value="Chromosome"/>
</dbReference>
<dbReference type="InterPro" id="IPR013815">
    <property type="entry name" value="ATP_grasp_subdomain_1"/>
</dbReference>
<evidence type="ECO:0000313" key="3">
    <source>
        <dbReference type="EMBL" id="AII05248.1"/>
    </source>
</evidence>
<evidence type="ECO:0000259" key="1">
    <source>
        <dbReference type="Pfam" id="PF00391"/>
    </source>
</evidence>
<dbReference type="Gene3D" id="3.50.30.10">
    <property type="entry name" value="Phosphohistidine domain"/>
    <property type="match status" value="1"/>
</dbReference>
<dbReference type="Gene3D" id="3.30.470.20">
    <property type="entry name" value="ATP-grasp fold, B domain"/>
    <property type="match status" value="2"/>
</dbReference>
<feature type="domain" description="Pyruvate phosphate dikinase AMP/ATP-binding" evidence="2">
    <location>
        <begin position="59"/>
        <end position="183"/>
    </location>
</feature>
<dbReference type="Gene3D" id="3.30.1490.20">
    <property type="entry name" value="ATP-grasp fold, A domain"/>
    <property type="match status" value="1"/>
</dbReference>
<dbReference type="RefSeq" id="WP_128639291.1">
    <property type="nucleotide sequence ID" value="NZ_CP008947.1"/>
</dbReference>
<dbReference type="SUPFAM" id="SSF56059">
    <property type="entry name" value="Glutathione synthetase ATP-binding domain-like"/>
    <property type="match status" value="1"/>
</dbReference>
<dbReference type="EMBL" id="CP008947">
    <property type="protein sequence ID" value="AII05248.1"/>
    <property type="molecule type" value="Genomic_DNA"/>
</dbReference>
<dbReference type="InterPro" id="IPR036637">
    <property type="entry name" value="Phosphohistidine_dom_sf"/>
</dbReference>
<dbReference type="InterPro" id="IPR008279">
    <property type="entry name" value="PEP-util_enz_mobile_dom"/>
</dbReference>
<reference evidence="3 4" key="1">
    <citation type="submission" date="2014-07" db="EMBL/GenBank/DDBJ databases">
        <title>Genome Sequence of Rhodococcus opacus Strain R7, a Biodegrader of Mono- and Polycyclic Aromatic Hydrocarbons.</title>
        <authorList>
            <person name="Di Gennaro P."/>
            <person name="Zampolli J."/>
            <person name="Presti I."/>
            <person name="Cappelletti M."/>
            <person name="D'Ursi P."/>
            <person name="Orro A."/>
            <person name="Mezzelani A."/>
            <person name="Milanesi L."/>
        </authorList>
    </citation>
    <scope>NUCLEOTIDE SEQUENCE [LARGE SCALE GENOMIC DNA]</scope>
    <source>
        <strain evidence="3 4">R7</strain>
    </source>
</reference>
<organism evidence="3 4">
    <name type="scientific">Rhodococcus opacus</name>
    <name type="common">Nocardia opaca</name>
    <dbReference type="NCBI Taxonomy" id="37919"/>
    <lineage>
        <taxon>Bacteria</taxon>
        <taxon>Bacillati</taxon>
        <taxon>Actinomycetota</taxon>
        <taxon>Actinomycetes</taxon>
        <taxon>Mycobacteriales</taxon>
        <taxon>Nocardiaceae</taxon>
        <taxon>Rhodococcus</taxon>
    </lineage>
</organism>
<protein>
    <submittedName>
        <fullName evidence="3">Pyruvate kinase</fullName>
    </submittedName>
</protein>
<proteinExistence type="predicted"/>
<evidence type="ECO:0000313" key="4">
    <source>
        <dbReference type="Proteomes" id="UP000028488"/>
    </source>
</evidence>
<dbReference type="PANTHER" id="PTHR43615">
    <property type="entry name" value="PHOSPHOENOLPYRUVATE SYNTHASE-RELATED"/>
    <property type="match status" value="1"/>
</dbReference>
<dbReference type="GO" id="GO:0016301">
    <property type="term" value="F:kinase activity"/>
    <property type="evidence" value="ECO:0007669"/>
    <property type="project" value="UniProtKB-KW"/>
</dbReference>
<gene>
    <name evidence="3" type="ORF">EP51_11730</name>
</gene>
<evidence type="ECO:0000259" key="2">
    <source>
        <dbReference type="Pfam" id="PF01326"/>
    </source>
</evidence>
<dbReference type="Pfam" id="PF01326">
    <property type="entry name" value="PPDK_N"/>
    <property type="match status" value="2"/>
</dbReference>
<dbReference type="InterPro" id="IPR051549">
    <property type="entry name" value="PEP_Utilizing_Enz"/>
</dbReference>
<dbReference type="PANTHER" id="PTHR43615:SF1">
    <property type="entry name" value="PPDK_N DOMAIN-CONTAINING PROTEIN"/>
    <property type="match status" value="1"/>
</dbReference>
<keyword evidence="3" id="KW-0808">Transferase</keyword>
<dbReference type="AlphaFoldDB" id="A0A076EJ75"/>
<accession>A0A076EJ75</accession>
<name>A0A076EJ75_RHOOP</name>
<keyword evidence="3" id="KW-0670">Pyruvate</keyword>
<keyword evidence="3" id="KW-0418">Kinase</keyword>
<dbReference type="eggNOG" id="COG0574">
    <property type="taxonomic scope" value="Bacteria"/>
</dbReference>
<sequence>MPLVPLPDASERCGGKARNLGLLLRAGFRVPAGFAIPDPLGDPGWEREIEAGLRRLGPGPVAVRSSALAEDGLESSFAGQLATTLGVTTAAEVIEAVHRSASSGSSPEAVAYANRTHRDAPATAGVIVQVMVQPETAGVMFTRHPVTGAEQVVIEAARGLGDAVAAGTVTPESYLVDGVHVQTARHRGGQLLSTARACALAALGRDIENLFGQPQDIEWAIAGDETWVLQARPITTAPTTAPPVRATPGEVLLTGIAASPGTAVGPARIIGSLDDFARFRPDDVLVCRTTSPAWTPLLARACAVVTETGGMLAHAAIVAREFGIPAVLAAPGAMTALAEGRLVRVDGTRGHVGTATGIGGRN</sequence>
<dbReference type="Pfam" id="PF00391">
    <property type="entry name" value="PEP-utilizers"/>
    <property type="match status" value="1"/>
</dbReference>